<name>A0A0G0FJ10_9BACT</name>
<feature type="transmembrane region" description="Helical" evidence="1">
    <location>
        <begin position="218"/>
        <end position="237"/>
    </location>
</feature>
<dbReference type="EMBL" id="LBSJ01000047">
    <property type="protein sequence ID" value="KKQ13615.1"/>
    <property type="molecule type" value="Genomic_DNA"/>
</dbReference>
<feature type="transmembrane region" description="Helical" evidence="1">
    <location>
        <begin position="135"/>
        <end position="157"/>
    </location>
</feature>
<evidence type="ECO:0000313" key="3">
    <source>
        <dbReference type="Proteomes" id="UP000034448"/>
    </source>
</evidence>
<evidence type="ECO:0000313" key="2">
    <source>
        <dbReference type="EMBL" id="KKQ13615.1"/>
    </source>
</evidence>
<dbReference type="Proteomes" id="UP000034448">
    <property type="component" value="Unassembled WGS sequence"/>
</dbReference>
<protein>
    <submittedName>
        <fullName evidence="2">Uncharacterized protein</fullName>
    </submittedName>
</protein>
<reference evidence="2 3" key="1">
    <citation type="journal article" date="2015" name="Nature">
        <title>rRNA introns, odd ribosomes, and small enigmatic genomes across a large radiation of phyla.</title>
        <authorList>
            <person name="Brown C.T."/>
            <person name="Hug L.A."/>
            <person name="Thomas B.C."/>
            <person name="Sharon I."/>
            <person name="Castelle C.J."/>
            <person name="Singh A."/>
            <person name="Wilkins M.J."/>
            <person name="Williams K.H."/>
            <person name="Banfield J.F."/>
        </authorList>
    </citation>
    <scope>NUCLEOTIDE SEQUENCE [LARGE SCALE GENOMIC DNA]</scope>
</reference>
<accession>A0A0G0FJ10</accession>
<sequence length="266" mass="30044">MGIPWRLPKIQLALLLFLVYLSSLVTTPLLQLIFHLGLVLGSVFIFDYLFLKVRNIQPFLLSAALVSGLIIALLADPALPFYKIILICALAMFSKNFIRVGNSHIFNPAGFGLFLGGIIFTFTVSWWGVSYQRLFPFSITSIILFLILITPGWISAVRMKRYRIIIPFLLFYSFFLLLITGRFDFELLSNTLIDPTALFFAIVMLPEPMTTPNKPFRQLIFGTFVAILAVIVSMPIFSDQSLGFNLVSDPLILALLLGNLVFFKFK</sequence>
<keyword evidence="1" id="KW-0812">Transmembrane</keyword>
<feature type="transmembrane region" description="Helical" evidence="1">
    <location>
        <begin position="58"/>
        <end position="75"/>
    </location>
</feature>
<feature type="transmembrane region" description="Helical" evidence="1">
    <location>
        <begin position="243"/>
        <end position="263"/>
    </location>
</feature>
<proteinExistence type="predicted"/>
<feature type="transmembrane region" description="Helical" evidence="1">
    <location>
        <begin position="187"/>
        <end position="206"/>
    </location>
</feature>
<organism evidence="2 3">
    <name type="scientific">Candidatus Daviesbacteria bacterium GW2011_GWA1_36_8</name>
    <dbReference type="NCBI Taxonomy" id="1618417"/>
    <lineage>
        <taxon>Bacteria</taxon>
        <taxon>Candidatus Daviesiibacteriota</taxon>
    </lineage>
</organism>
<evidence type="ECO:0000256" key="1">
    <source>
        <dbReference type="SAM" id="Phobius"/>
    </source>
</evidence>
<feature type="transmembrane region" description="Helical" evidence="1">
    <location>
        <begin position="110"/>
        <end position="129"/>
    </location>
</feature>
<keyword evidence="1" id="KW-0472">Membrane</keyword>
<dbReference type="AlphaFoldDB" id="A0A0G0FJ10"/>
<feature type="transmembrane region" description="Helical" evidence="1">
    <location>
        <begin position="164"/>
        <end position="181"/>
    </location>
</feature>
<gene>
    <name evidence="2" type="ORF">US28_C0047G0001</name>
</gene>
<comment type="caution">
    <text evidence="2">The sequence shown here is derived from an EMBL/GenBank/DDBJ whole genome shotgun (WGS) entry which is preliminary data.</text>
</comment>
<keyword evidence="1" id="KW-1133">Transmembrane helix</keyword>